<dbReference type="Proteomes" id="UP000609879">
    <property type="component" value="Unassembled WGS sequence"/>
</dbReference>
<dbReference type="EMBL" id="BOMI01000165">
    <property type="protein sequence ID" value="GID79240.1"/>
    <property type="molecule type" value="Genomic_DNA"/>
</dbReference>
<organism evidence="1 2">
    <name type="scientific">Paractinoplanes deccanensis</name>
    <dbReference type="NCBI Taxonomy" id="113561"/>
    <lineage>
        <taxon>Bacteria</taxon>
        <taxon>Bacillati</taxon>
        <taxon>Actinomycetota</taxon>
        <taxon>Actinomycetes</taxon>
        <taxon>Micromonosporales</taxon>
        <taxon>Micromonosporaceae</taxon>
        <taxon>Paractinoplanes</taxon>
    </lineage>
</organism>
<reference evidence="1 2" key="1">
    <citation type="submission" date="2021-01" db="EMBL/GenBank/DDBJ databases">
        <title>Whole genome shotgun sequence of Actinoplanes deccanensis NBRC 13994.</title>
        <authorList>
            <person name="Komaki H."/>
            <person name="Tamura T."/>
        </authorList>
    </citation>
    <scope>NUCLEOTIDE SEQUENCE [LARGE SCALE GENOMIC DNA]</scope>
    <source>
        <strain evidence="1 2">NBRC 13994</strain>
    </source>
</reference>
<name>A0ABQ3YH46_9ACTN</name>
<evidence type="ECO:0000313" key="1">
    <source>
        <dbReference type="EMBL" id="GID79240.1"/>
    </source>
</evidence>
<sequence>MTNVHPTVTVRVGDRSAEIDELIAPLISALWRTGFTTLTSCQDAGESNASWAEKLPHMITYVESRKGWAFVDFPIQDGLRFLTALAQAGPRDAFYVRTTHWAAPQAWQVTVKPMDLAMFDETMPSSFALRLLQVCFPATDLPEIENRLNRWSAGELVPPAPTDWASVGR</sequence>
<comment type="caution">
    <text evidence="1">The sequence shown here is derived from an EMBL/GenBank/DDBJ whole genome shotgun (WGS) entry which is preliminary data.</text>
</comment>
<gene>
    <name evidence="1" type="ORF">Ade02nite_78810</name>
</gene>
<keyword evidence="2" id="KW-1185">Reference proteome</keyword>
<protein>
    <submittedName>
        <fullName evidence="1">Uncharacterized protein</fullName>
    </submittedName>
</protein>
<dbReference type="RefSeq" id="WP_203775188.1">
    <property type="nucleotide sequence ID" value="NZ_BAAABO010000011.1"/>
</dbReference>
<proteinExistence type="predicted"/>
<evidence type="ECO:0000313" key="2">
    <source>
        <dbReference type="Proteomes" id="UP000609879"/>
    </source>
</evidence>
<accession>A0ABQ3YH46</accession>